<name>A0AAE5WHA4_AVIPA</name>
<organism evidence="12 13">
    <name type="scientific">Avibacterium paragallinarum</name>
    <name type="common">Haemophilus gallinarum</name>
    <dbReference type="NCBI Taxonomy" id="728"/>
    <lineage>
        <taxon>Bacteria</taxon>
        <taxon>Pseudomonadati</taxon>
        <taxon>Pseudomonadota</taxon>
        <taxon>Gammaproteobacteria</taxon>
        <taxon>Pasteurellales</taxon>
        <taxon>Pasteurellaceae</taxon>
        <taxon>Avibacterium</taxon>
    </lineage>
</organism>
<reference evidence="12 13" key="1">
    <citation type="submission" date="2018-06" db="EMBL/GenBank/DDBJ databases">
        <authorList>
            <person name="Teymurazov M."/>
            <person name="Kislichkina A."/>
            <person name="Abaymova A."/>
            <person name="Mukhina T."/>
            <person name="Mayskaya N."/>
            <person name="Svetoch E."/>
            <person name="Bogun A."/>
        </authorList>
    </citation>
    <scope>NUCLEOTIDE SEQUENCE [LARGE SCALE GENOMIC DNA]</scope>
    <source>
        <strain evidence="12 13">SCPM-O-B-8406</strain>
    </source>
</reference>
<evidence type="ECO:0000256" key="7">
    <source>
        <dbReference type="ARBA" id="ARBA00023136"/>
    </source>
</evidence>
<dbReference type="PANTHER" id="PTHR30451:SF20">
    <property type="entry name" value="FIMBRIAE USHER"/>
    <property type="match status" value="1"/>
</dbReference>
<dbReference type="PANTHER" id="PTHR30451">
    <property type="entry name" value="OUTER MEMBRANE USHER PROTEIN"/>
    <property type="match status" value="1"/>
</dbReference>
<dbReference type="Gene3D" id="3.10.20.410">
    <property type="match status" value="1"/>
</dbReference>
<dbReference type="Pfam" id="PF13953">
    <property type="entry name" value="PapC_C"/>
    <property type="match status" value="1"/>
</dbReference>
<dbReference type="InterPro" id="IPR025885">
    <property type="entry name" value="PapC_N"/>
</dbReference>
<dbReference type="Pfam" id="PF00577">
    <property type="entry name" value="Usher"/>
    <property type="match status" value="1"/>
</dbReference>
<dbReference type="RefSeq" id="WP_110479492.1">
    <property type="nucleotide sequence ID" value="NZ_JAMDKE010000043.1"/>
</dbReference>
<gene>
    <name evidence="12" type="ORF">DM482_06530</name>
</gene>
<evidence type="ECO:0000313" key="13">
    <source>
        <dbReference type="Proteomes" id="UP000247594"/>
    </source>
</evidence>
<dbReference type="Gene3D" id="2.60.40.3110">
    <property type="match status" value="1"/>
</dbReference>
<evidence type="ECO:0000256" key="9">
    <source>
        <dbReference type="RuleBase" id="RU003884"/>
    </source>
</evidence>
<dbReference type="InterPro" id="IPR018030">
    <property type="entry name" value="Fimbrial_membr_usher_CS"/>
</dbReference>
<feature type="domain" description="PapC-like C-terminal" evidence="10">
    <location>
        <begin position="742"/>
        <end position="798"/>
    </location>
</feature>
<dbReference type="InterPro" id="IPR037224">
    <property type="entry name" value="PapC_N_sf"/>
</dbReference>
<evidence type="ECO:0000259" key="11">
    <source>
        <dbReference type="Pfam" id="PF13954"/>
    </source>
</evidence>
<evidence type="ECO:0000256" key="2">
    <source>
        <dbReference type="ARBA" id="ARBA00008064"/>
    </source>
</evidence>
<evidence type="ECO:0000256" key="4">
    <source>
        <dbReference type="ARBA" id="ARBA00022452"/>
    </source>
</evidence>
<dbReference type="InterPro" id="IPR025949">
    <property type="entry name" value="PapC-like_C"/>
</dbReference>
<protein>
    <submittedName>
        <fullName evidence="12">Fimbrial protein</fullName>
    </submittedName>
</protein>
<dbReference type="InterPro" id="IPR043142">
    <property type="entry name" value="PapC-like_C_sf"/>
</dbReference>
<dbReference type="Gene3D" id="2.60.40.2610">
    <property type="entry name" value="Outer membrane usher protein FimD, plug domain"/>
    <property type="match status" value="1"/>
</dbReference>
<evidence type="ECO:0000256" key="1">
    <source>
        <dbReference type="ARBA" id="ARBA00004571"/>
    </source>
</evidence>
<evidence type="ECO:0000256" key="8">
    <source>
        <dbReference type="ARBA" id="ARBA00023237"/>
    </source>
</evidence>
<keyword evidence="6" id="KW-0732">Signal</keyword>
<feature type="domain" description="PapC N-terminal" evidence="11">
    <location>
        <begin position="17"/>
        <end position="159"/>
    </location>
</feature>
<dbReference type="InterPro" id="IPR000015">
    <property type="entry name" value="Fimb_usher"/>
</dbReference>
<dbReference type="SUPFAM" id="SSF141729">
    <property type="entry name" value="FimD N-terminal domain-like"/>
    <property type="match status" value="1"/>
</dbReference>
<dbReference type="GO" id="GO:0009279">
    <property type="term" value="C:cell outer membrane"/>
    <property type="evidence" value="ECO:0007669"/>
    <property type="project" value="UniProtKB-SubCell"/>
</dbReference>
<dbReference type="GO" id="GO:0009297">
    <property type="term" value="P:pilus assembly"/>
    <property type="evidence" value="ECO:0007669"/>
    <property type="project" value="InterPro"/>
</dbReference>
<dbReference type="PROSITE" id="PS01151">
    <property type="entry name" value="FIMBRIAL_USHER"/>
    <property type="match status" value="1"/>
</dbReference>
<comment type="similarity">
    <text evidence="2 9">Belongs to the fimbrial export usher family.</text>
</comment>
<comment type="caution">
    <text evidence="12">The sequence shown here is derived from an EMBL/GenBank/DDBJ whole genome shotgun (WGS) entry which is preliminary data.</text>
</comment>
<evidence type="ECO:0000256" key="5">
    <source>
        <dbReference type="ARBA" id="ARBA00022692"/>
    </source>
</evidence>
<keyword evidence="3 9" id="KW-0813">Transport</keyword>
<dbReference type="Gene3D" id="2.60.40.2070">
    <property type="match status" value="1"/>
</dbReference>
<proteinExistence type="inferred from homology"/>
<sequence length="812" mass="90651">MFSLTSFSVIALEEYAEFNAAFLRGNSVKEIIDVRRFSYGNPIPAGEYLSDIYLNDKFIGRANLKFVQHPNKSVALCADDTLFSLLDLDDSAIHSFDDTDGCIFFEKAVPEAKIAFNLSELRLDIKIAQAYIKHHPQGYIAPAQWQDGVPVAFVRYDASYYRYRYSNITSQQAYLGIDSGINIGGWALRHRGSQSWQQQRRLPYETIETYAQHEIANLRGQFILGDFFTSGQLLESFGVRGVQLSSDDRMLASSVRGYAPVIRGVANSNAQVKIYQNGSLLKDISVPAGPFVIDDLYPTGYGGDIEVEIIEANGEKRVFRVPYTATAQLIRQGYSRYQITAGRYRYGNELFKDKVVQATLQYGLTNNVTLNLGGIFNKNYNAELVGLAFNTPIGAFATNITWANAFFINGQQKRKGYSFYASYNTRVEQTNTNITLAAYRYFSRNYYSLQDTLRANRSVAVNADVIDLGVYADRLKNQFQLSINQHLPNSLGYFYLFGSTGTYWESKARHQEYQVGYSNQYKKINYSFSFSSAKTQLGKKDKRFYINVSLPLGGEFASPQLSQTINIHQGEAAKHQMMLSGILGKKYNYNLTVSKQGKTTNLSVNNSYYGSVGRLNASWGQDNRHNRQWSVGMSGAVVAHPKGITLANDLGDTFAIIHADGAMGATINNSIGNQLDYFGNGIVPYVEPYSINYIGINIDDLPDTVELSATEQQIIPKANSANLVNFSSIIGKVAFLDLGVNTGGKKPPIGTTVFDEEGKNVGTVAQGGKIYTRGLKNTGQLHLEWDNNQCRIDYHLPKQEDNQTVFLPVKCR</sequence>
<dbReference type="Pfam" id="PF13954">
    <property type="entry name" value="PapC_N"/>
    <property type="match status" value="1"/>
</dbReference>
<keyword evidence="4" id="KW-1134">Transmembrane beta strand</keyword>
<evidence type="ECO:0000256" key="6">
    <source>
        <dbReference type="ARBA" id="ARBA00022729"/>
    </source>
</evidence>
<dbReference type="EMBL" id="QJPJ01000008">
    <property type="protein sequence ID" value="PXZ39071.1"/>
    <property type="molecule type" value="Genomic_DNA"/>
</dbReference>
<comment type="subcellular location">
    <subcellularLocation>
        <location evidence="1 9">Cell outer membrane</location>
        <topology evidence="1 9">Multi-pass membrane protein</topology>
    </subcellularLocation>
</comment>
<dbReference type="AlphaFoldDB" id="A0AAE5WHA4"/>
<accession>A0AAE5WHA4</accession>
<evidence type="ECO:0000256" key="3">
    <source>
        <dbReference type="ARBA" id="ARBA00022448"/>
    </source>
</evidence>
<evidence type="ECO:0000259" key="10">
    <source>
        <dbReference type="Pfam" id="PF13953"/>
    </source>
</evidence>
<keyword evidence="5 9" id="KW-0812">Transmembrane</keyword>
<keyword evidence="8 9" id="KW-0998">Cell outer membrane</keyword>
<dbReference type="Proteomes" id="UP000247594">
    <property type="component" value="Unassembled WGS sequence"/>
</dbReference>
<dbReference type="InterPro" id="IPR042186">
    <property type="entry name" value="FimD_plug_dom"/>
</dbReference>
<keyword evidence="7 9" id="KW-0472">Membrane</keyword>
<evidence type="ECO:0000313" key="12">
    <source>
        <dbReference type="EMBL" id="PXZ39071.1"/>
    </source>
</evidence>
<keyword evidence="9" id="KW-1029">Fimbrium biogenesis</keyword>
<dbReference type="GO" id="GO:0015473">
    <property type="term" value="F:fimbrial usher porin activity"/>
    <property type="evidence" value="ECO:0007669"/>
    <property type="project" value="InterPro"/>
</dbReference>